<keyword evidence="6" id="KW-0862">Zinc</keyword>
<comment type="caution">
    <text evidence="9">The sequence shown here is derived from an EMBL/GenBank/DDBJ whole genome shotgun (WGS) entry which is preliminary data.</text>
</comment>
<evidence type="ECO:0000313" key="9">
    <source>
        <dbReference type="EMBL" id="KAG5578591.1"/>
    </source>
</evidence>
<dbReference type="SUPFAM" id="SSF64484">
    <property type="entry name" value="beta and beta-prime subunits of DNA dependent RNA-polymerase"/>
    <property type="match status" value="1"/>
</dbReference>
<keyword evidence="10" id="KW-1185">Reference proteome</keyword>
<protein>
    <recommendedName>
        <fullName evidence="1">DNA-directed RNA polymerase</fullName>
        <ecNumber evidence="1">2.7.7.6</ecNumber>
    </recommendedName>
</protein>
<dbReference type="Proteomes" id="UP000824120">
    <property type="component" value="Chromosome 11"/>
</dbReference>
<feature type="non-terminal residue" evidence="9">
    <location>
        <position position="1"/>
    </location>
</feature>
<dbReference type="AlphaFoldDB" id="A0A9J5WTI3"/>
<dbReference type="EC" id="2.7.7.6" evidence="1"/>
<evidence type="ECO:0000313" key="10">
    <source>
        <dbReference type="Proteomes" id="UP000824120"/>
    </source>
</evidence>
<gene>
    <name evidence="9" type="ORF">H5410_058725</name>
</gene>
<evidence type="ECO:0000256" key="2">
    <source>
        <dbReference type="ARBA" id="ARBA00022478"/>
    </source>
</evidence>
<reference evidence="9 10" key="1">
    <citation type="submission" date="2020-09" db="EMBL/GenBank/DDBJ databases">
        <title>De no assembly of potato wild relative species, Solanum commersonii.</title>
        <authorList>
            <person name="Cho K."/>
        </authorList>
    </citation>
    <scope>NUCLEOTIDE SEQUENCE [LARGE SCALE GENOMIC DNA]</scope>
    <source>
        <strain evidence="9">LZ3.2</strain>
        <tissue evidence="9">Leaf</tissue>
    </source>
</reference>
<keyword evidence="3" id="KW-0934">Plastid</keyword>
<evidence type="ECO:0000259" key="8">
    <source>
        <dbReference type="Pfam" id="PF04998"/>
    </source>
</evidence>
<feature type="domain" description="RNA polymerase Rpb1" evidence="8">
    <location>
        <begin position="11"/>
        <end position="47"/>
    </location>
</feature>
<evidence type="ECO:0000256" key="3">
    <source>
        <dbReference type="ARBA" id="ARBA00022640"/>
    </source>
</evidence>
<dbReference type="GO" id="GO:0003677">
    <property type="term" value="F:DNA binding"/>
    <property type="evidence" value="ECO:0007669"/>
    <property type="project" value="InterPro"/>
</dbReference>
<evidence type="ECO:0000256" key="1">
    <source>
        <dbReference type="ARBA" id="ARBA00012418"/>
    </source>
</evidence>
<proteinExistence type="predicted"/>
<keyword evidence="5" id="KW-0548">Nucleotidyltransferase</keyword>
<evidence type="ECO:0000256" key="5">
    <source>
        <dbReference type="ARBA" id="ARBA00022695"/>
    </source>
</evidence>
<dbReference type="InterPro" id="IPR007081">
    <property type="entry name" value="RNA_pol_Rpb1_5"/>
</dbReference>
<keyword evidence="7" id="KW-0804">Transcription</keyword>
<dbReference type="GO" id="GO:0006351">
    <property type="term" value="P:DNA-templated transcription"/>
    <property type="evidence" value="ECO:0007669"/>
    <property type="project" value="InterPro"/>
</dbReference>
<name>A0A9J5WTI3_SOLCO</name>
<dbReference type="InterPro" id="IPR050254">
    <property type="entry name" value="RNA_pol_beta''_euk"/>
</dbReference>
<dbReference type="GO" id="GO:0000428">
    <property type="term" value="C:DNA-directed RNA polymerase complex"/>
    <property type="evidence" value="ECO:0007669"/>
    <property type="project" value="UniProtKB-KW"/>
</dbReference>
<dbReference type="Pfam" id="PF04998">
    <property type="entry name" value="RNA_pol_Rpb1_5"/>
    <property type="match status" value="1"/>
</dbReference>
<keyword evidence="2" id="KW-0240">DNA-directed RNA polymerase</keyword>
<keyword evidence="4" id="KW-0808">Transferase</keyword>
<dbReference type="PANTHER" id="PTHR34995:SF1">
    <property type="entry name" value="DNA-DIRECTED RNA POLYMERASE SUBUNIT BETA"/>
    <property type="match status" value="1"/>
</dbReference>
<accession>A0A9J5WTI3</accession>
<dbReference type="EMBL" id="JACXVP010000011">
    <property type="protein sequence ID" value="KAG5578591.1"/>
    <property type="molecule type" value="Genomic_DNA"/>
</dbReference>
<dbReference type="OrthoDB" id="1707250at2759"/>
<sequence>MVVILRSCDLVELWKVVGSIARQSIGESSTHLTLKTFHISGVFTGHLYITIESKSIIYNVNIPSKILLLVQNDQYVESEQ</sequence>
<evidence type="ECO:0000256" key="7">
    <source>
        <dbReference type="ARBA" id="ARBA00023163"/>
    </source>
</evidence>
<evidence type="ECO:0000256" key="6">
    <source>
        <dbReference type="ARBA" id="ARBA00022833"/>
    </source>
</evidence>
<evidence type="ECO:0000256" key="4">
    <source>
        <dbReference type="ARBA" id="ARBA00022679"/>
    </source>
</evidence>
<organism evidence="9 10">
    <name type="scientific">Solanum commersonii</name>
    <name type="common">Commerson's wild potato</name>
    <name type="synonym">Commerson's nightshade</name>
    <dbReference type="NCBI Taxonomy" id="4109"/>
    <lineage>
        <taxon>Eukaryota</taxon>
        <taxon>Viridiplantae</taxon>
        <taxon>Streptophyta</taxon>
        <taxon>Embryophyta</taxon>
        <taxon>Tracheophyta</taxon>
        <taxon>Spermatophyta</taxon>
        <taxon>Magnoliopsida</taxon>
        <taxon>eudicotyledons</taxon>
        <taxon>Gunneridae</taxon>
        <taxon>Pentapetalae</taxon>
        <taxon>asterids</taxon>
        <taxon>lamiids</taxon>
        <taxon>Solanales</taxon>
        <taxon>Solanaceae</taxon>
        <taxon>Solanoideae</taxon>
        <taxon>Solaneae</taxon>
        <taxon>Solanum</taxon>
    </lineage>
</organism>
<dbReference type="GO" id="GO:0003899">
    <property type="term" value="F:DNA-directed RNA polymerase activity"/>
    <property type="evidence" value="ECO:0007669"/>
    <property type="project" value="UniProtKB-EC"/>
</dbReference>
<dbReference type="PANTHER" id="PTHR34995">
    <property type="entry name" value="DNA-DIRECTED RNA POLYMERASE SUBUNIT BETA"/>
    <property type="match status" value="1"/>
</dbReference>